<keyword evidence="3" id="KW-1185">Reference proteome</keyword>
<comment type="caution">
    <text evidence="2">The sequence shown here is derived from an EMBL/GenBank/DDBJ whole genome shotgun (WGS) entry which is preliminary data.</text>
</comment>
<dbReference type="Proteomes" id="UP001642540">
    <property type="component" value="Unassembled WGS sequence"/>
</dbReference>
<evidence type="ECO:0000256" key="1">
    <source>
        <dbReference type="SAM" id="Phobius"/>
    </source>
</evidence>
<feature type="transmembrane region" description="Helical" evidence="1">
    <location>
        <begin position="307"/>
        <end position="325"/>
    </location>
</feature>
<proteinExistence type="predicted"/>
<keyword evidence="1" id="KW-0472">Membrane</keyword>
<protein>
    <submittedName>
        <fullName evidence="2">Uncharacterized protein</fullName>
    </submittedName>
</protein>
<organism evidence="2 3">
    <name type="scientific">Orchesella dallaii</name>
    <dbReference type="NCBI Taxonomy" id="48710"/>
    <lineage>
        <taxon>Eukaryota</taxon>
        <taxon>Metazoa</taxon>
        <taxon>Ecdysozoa</taxon>
        <taxon>Arthropoda</taxon>
        <taxon>Hexapoda</taxon>
        <taxon>Collembola</taxon>
        <taxon>Entomobryomorpha</taxon>
        <taxon>Entomobryoidea</taxon>
        <taxon>Orchesellidae</taxon>
        <taxon>Orchesellinae</taxon>
        <taxon>Orchesella</taxon>
    </lineage>
</organism>
<dbReference type="EMBL" id="CAXLJM020000072">
    <property type="protein sequence ID" value="CAL8126280.1"/>
    <property type="molecule type" value="Genomic_DNA"/>
</dbReference>
<feature type="transmembrane region" description="Helical" evidence="1">
    <location>
        <begin position="94"/>
        <end position="112"/>
    </location>
</feature>
<feature type="transmembrane region" description="Helical" evidence="1">
    <location>
        <begin position="245"/>
        <end position="263"/>
    </location>
</feature>
<reference evidence="2 3" key="1">
    <citation type="submission" date="2024-08" db="EMBL/GenBank/DDBJ databases">
        <authorList>
            <person name="Cucini C."/>
            <person name="Frati F."/>
        </authorList>
    </citation>
    <scope>NUCLEOTIDE SEQUENCE [LARGE SCALE GENOMIC DNA]</scope>
</reference>
<keyword evidence="1" id="KW-0812">Transmembrane</keyword>
<accession>A0ABP1RFX5</accession>
<evidence type="ECO:0000313" key="3">
    <source>
        <dbReference type="Proteomes" id="UP001642540"/>
    </source>
</evidence>
<feature type="transmembrane region" description="Helical" evidence="1">
    <location>
        <begin position="361"/>
        <end position="385"/>
    </location>
</feature>
<gene>
    <name evidence="2" type="ORF">ODALV1_LOCUS21328</name>
</gene>
<feature type="transmembrane region" description="Helical" evidence="1">
    <location>
        <begin position="152"/>
        <end position="174"/>
    </location>
</feature>
<feature type="transmembrane region" description="Helical" evidence="1">
    <location>
        <begin position="7"/>
        <end position="27"/>
    </location>
</feature>
<sequence length="457" mass="52236">MSKILKSFCIVTLTSCLSSLVILAILYSSSREVLSSKRGDEKLNVDSDSASSTTTQTQIQPVFEWINHVFPFFVGVDMTLPAMVNEILSLNHKFAIAFLIFMLMLMEGLCRVKLFETASNAKVLTINHISSYGLHFLVYKHIIIISNVSSKVIVTGILTLNAVLLLVMAVHGPMALYLESLKLNSVLFMWGNFKLMVKIEILRLILKQFLSGHSRLPMSKEEMFKSVVKRHKEYLDYMVYETNQLAIGPFVTWIIGLLLHALLSETSYLFDYNFTPDLHMSLPNSGFLKNLLIILFELDHMLMLNSILKLSWMSGIVLIIITFIVQFRDVFKSSTGSRVECLEVLQDILGIDVNQAKLCRVFINITVCAVTPWIVRILIGFGHYFLWDTFGGTSSSIFWFGQIYLHLYCIAARLRIFAHLICFGLPSSWTKDSCRFFDDTDNEQFKVWEDYLKMPNI</sequence>
<evidence type="ECO:0000313" key="2">
    <source>
        <dbReference type="EMBL" id="CAL8126280.1"/>
    </source>
</evidence>
<name>A0ABP1RFX5_9HEXA</name>
<keyword evidence="1" id="KW-1133">Transmembrane helix</keyword>